<dbReference type="AlphaFoldDB" id="X0WD49"/>
<feature type="non-terminal residue" evidence="1">
    <location>
        <position position="1"/>
    </location>
</feature>
<dbReference type="EMBL" id="BARS01046252">
    <property type="protein sequence ID" value="GAG28550.1"/>
    <property type="molecule type" value="Genomic_DNA"/>
</dbReference>
<reference evidence="1" key="1">
    <citation type="journal article" date="2014" name="Front. Microbiol.">
        <title>High frequency of phylogenetically diverse reductive dehalogenase-homologous genes in deep subseafloor sedimentary metagenomes.</title>
        <authorList>
            <person name="Kawai M."/>
            <person name="Futagami T."/>
            <person name="Toyoda A."/>
            <person name="Takaki Y."/>
            <person name="Nishi S."/>
            <person name="Hori S."/>
            <person name="Arai W."/>
            <person name="Tsubouchi T."/>
            <person name="Morono Y."/>
            <person name="Uchiyama I."/>
            <person name="Ito T."/>
            <person name="Fujiyama A."/>
            <person name="Inagaki F."/>
            <person name="Takami H."/>
        </authorList>
    </citation>
    <scope>NUCLEOTIDE SEQUENCE</scope>
    <source>
        <strain evidence="1">Expedition CK06-06</strain>
    </source>
</reference>
<comment type="caution">
    <text evidence="1">The sequence shown here is derived from an EMBL/GenBank/DDBJ whole genome shotgun (WGS) entry which is preliminary data.</text>
</comment>
<sequence>HSGEDKFGHVHIDTDWKIGLNYAEKIGLGTQNYDLIIVK</sequence>
<organism evidence="1">
    <name type="scientific">marine sediment metagenome</name>
    <dbReference type="NCBI Taxonomy" id="412755"/>
    <lineage>
        <taxon>unclassified sequences</taxon>
        <taxon>metagenomes</taxon>
        <taxon>ecological metagenomes</taxon>
    </lineage>
</organism>
<name>X0WD49_9ZZZZ</name>
<accession>X0WD49</accession>
<protein>
    <submittedName>
        <fullName evidence="1">Uncharacterized protein</fullName>
    </submittedName>
</protein>
<gene>
    <name evidence="1" type="ORF">S01H1_69646</name>
</gene>
<evidence type="ECO:0000313" key="1">
    <source>
        <dbReference type="EMBL" id="GAG28550.1"/>
    </source>
</evidence>
<proteinExistence type="predicted"/>